<dbReference type="EMBL" id="CP107716">
    <property type="protein sequence ID" value="UYQ72568.1"/>
    <property type="molecule type" value="Genomic_DNA"/>
</dbReference>
<dbReference type="Gene3D" id="6.10.250.690">
    <property type="match status" value="1"/>
</dbReference>
<evidence type="ECO:0000313" key="8">
    <source>
        <dbReference type="EMBL" id="UYQ72568.1"/>
    </source>
</evidence>
<dbReference type="CDD" id="cd00383">
    <property type="entry name" value="trans_reg_C"/>
    <property type="match status" value="1"/>
</dbReference>
<keyword evidence="3" id="KW-0804">Transcription</keyword>
<dbReference type="Proteomes" id="UP001163882">
    <property type="component" value="Chromosome"/>
</dbReference>
<feature type="modified residue" description="4-aspartylphosphate" evidence="4">
    <location>
        <position position="51"/>
    </location>
</feature>
<dbReference type="PROSITE" id="PS50110">
    <property type="entry name" value="RESPONSE_REGULATORY"/>
    <property type="match status" value="1"/>
</dbReference>
<evidence type="ECO:0000256" key="4">
    <source>
        <dbReference type="PROSITE-ProRule" id="PRU00169"/>
    </source>
</evidence>
<protein>
    <submittedName>
        <fullName evidence="8">Response regulator transcription factor</fullName>
    </submittedName>
</protein>
<dbReference type="Pfam" id="PF00486">
    <property type="entry name" value="Trans_reg_C"/>
    <property type="match status" value="1"/>
</dbReference>
<evidence type="ECO:0000256" key="2">
    <source>
        <dbReference type="ARBA" id="ARBA00023125"/>
    </source>
</evidence>
<dbReference type="Gene3D" id="1.10.10.10">
    <property type="entry name" value="Winged helix-like DNA-binding domain superfamily/Winged helix DNA-binding domain"/>
    <property type="match status" value="1"/>
</dbReference>
<dbReference type="InterPro" id="IPR001789">
    <property type="entry name" value="Sig_transdc_resp-reg_receiver"/>
</dbReference>
<organism evidence="8 9">
    <name type="scientific">Pelagibacterium flavum</name>
    <dbReference type="NCBI Taxonomy" id="2984530"/>
    <lineage>
        <taxon>Bacteria</taxon>
        <taxon>Pseudomonadati</taxon>
        <taxon>Pseudomonadota</taxon>
        <taxon>Alphaproteobacteria</taxon>
        <taxon>Hyphomicrobiales</taxon>
        <taxon>Devosiaceae</taxon>
        <taxon>Pelagibacterium</taxon>
    </lineage>
</organism>
<dbReference type="InterPro" id="IPR001867">
    <property type="entry name" value="OmpR/PhoB-type_DNA-bd"/>
</dbReference>
<feature type="domain" description="OmpR/PhoB-type" evidence="7">
    <location>
        <begin position="124"/>
        <end position="220"/>
    </location>
</feature>
<proteinExistence type="predicted"/>
<dbReference type="InterPro" id="IPR036388">
    <property type="entry name" value="WH-like_DNA-bd_sf"/>
</dbReference>
<keyword evidence="1" id="KW-0805">Transcription regulation</keyword>
<dbReference type="PROSITE" id="PS51755">
    <property type="entry name" value="OMPR_PHOB"/>
    <property type="match status" value="1"/>
</dbReference>
<keyword evidence="4" id="KW-0597">Phosphoprotein</keyword>
<reference evidence="8" key="1">
    <citation type="submission" date="2022-10" db="EMBL/GenBank/DDBJ databases">
        <title>YIM 151497 complete genome.</title>
        <authorList>
            <person name="Chen X."/>
        </authorList>
    </citation>
    <scope>NUCLEOTIDE SEQUENCE</scope>
    <source>
        <strain evidence="8">YIM 151497</strain>
    </source>
</reference>
<gene>
    <name evidence="8" type="ORF">OF122_01910</name>
</gene>
<accession>A0ABY6IPN6</accession>
<dbReference type="RefSeq" id="WP_264226194.1">
    <property type="nucleotide sequence ID" value="NZ_CP107716.1"/>
</dbReference>
<feature type="DNA-binding region" description="OmpR/PhoB-type" evidence="5">
    <location>
        <begin position="124"/>
        <end position="220"/>
    </location>
</feature>
<dbReference type="PANTHER" id="PTHR48111">
    <property type="entry name" value="REGULATOR OF RPOS"/>
    <property type="match status" value="1"/>
</dbReference>
<dbReference type="Pfam" id="PF00072">
    <property type="entry name" value="Response_reg"/>
    <property type="match status" value="1"/>
</dbReference>
<feature type="domain" description="Response regulatory" evidence="6">
    <location>
        <begin position="2"/>
        <end position="116"/>
    </location>
</feature>
<dbReference type="SMART" id="SM00862">
    <property type="entry name" value="Trans_reg_C"/>
    <property type="match status" value="1"/>
</dbReference>
<evidence type="ECO:0000256" key="3">
    <source>
        <dbReference type="ARBA" id="ARBA00023163"/>
    </source>
</evidence>
<keyword evidence="2 5" id="KW-0238">DNA-binding</keyword>
<dbReference type="SMART" id="SM00448">
    <property type="entry name" value="REC"/>
    <property type="match status" value="1"/>
</dbReference>
<sequence length="223" mass="24109">MRILLLEDTIDIAEAVATKLGRDGHAVHHVADGYEGEDLVIAGGHDLIVLDINLPGRDGFQILKALRASGSGTPVLVMTARSQIDDKVSILDLGADDHIVKPFDLDELAARVRALMRRHLGASASIVSVGDLVIDLSRRAATVNGVPLELGRREFELLQALSASKGKPINKEHMTTALFGYDDVGSLNAIELLVSRLRRKLDGSNVEIVTQRGVGYLLREKPL</sequence>
<dbReference type="SUPFAM" id="SSF52172">
    <property type="entry name" value="CheY-like"/>
    <property type="match status" value="1"/>
</dbReference>
<keyword evidence="9" id="KW-1185">Reference proteome</keyword>
<dbReference type="InterPro" id="IPR039420">
    <property type="entry name" value="WalR-like"/>
</dbReference>
<name>A0ABY6IPN6_9HYPH</name>
<dbReference type="PANTHER" id="PTHR48111:SF67">
    <property type="entry name" value="TRANSCRIPTIONAL REGULATORY PROTEIN TCTD"/>
    <property type="match status" value="1"/>
</dbReference>
<evidence type="ECO:0000259" key="7">
    <source>
        <dbReference type="PROSITE" id="PS51755"/>
    </source>
</evidence>
<dbReference type="InterPro" id="IPR011006">
    <property type="entry name" value="CheY-like_superfamily"/>
</dbReference>
<evidence type="ECO:0000256" key="1">
    <source>
        <dbReference type="ARBA" id="ARBA00023015"/>
    </source>
</evidence>
<evidence type="ECO:0000259" key="6">
    <source>
        <dbReference type="PROSITE" id="PS50110"/>
    </source>
</evidence>
<dbReference type="Gene3D" id="3.40.50.2300">
    <property type="match status" value="1"/>
</dbReference>
<evidence type="ECO:0000313" key="9">
    <source>
        <dbReference type="Proteomes" id="UP001163882"/>
    </source>
</evidence>
<evidence type="ECO:0000256" key="5">
    <source>
        <dbReference type="PROSITE-ProRule" id="PRU01091"/>
    </source>
</evidence>